<dbReference type="PATRIC" id="fig|707241.3.peg.4319"/>
<dbReference type="Proteomes" id="UP000009045">
    <property type="component" value="Plasmid pSmeSM11c"/>
</dbReference>
<evidence type="ECO:0000313" key="1">
    <source>
        <dbReference type="EMBL" id="AEH81406.1"/>
    </source>
</evidence>
<evidence type="ECO:0000313" key="2">
    <source>
        <dbReference type="Proteomes" id="UP000009045"/>
    </source>
</evidence>
<reference evidence="1 2" key="1">
    <citation type="journal article" date="2011" name="J. Biotechnol.">
        <title>The complete genome sequence of the dominant Sinorhizobium meliloti field isolate SM11 extends the S. meliloti pan-genome.</title>
        <authorList>
            <person name="Schneiker-Bekel S."/>
            <person name="Wibberg D."/>
            <person name="Bekel T."/>
            <person name="Blom J."/>
            <person name="Linke B."/>
            <person name="Neuweger H."/>
            <person name="Stiens M."/>
            <person name="Vorholter F.J."/>
            <person name="Weidner S."/>
            <person name="Goesmann A."/>
            <person name="Puhler A."/>
            <person name="Schluter A."/>
        </authorList>
    </citation>
    <scope>NUCLEOTIDE SEQUENCE [LARGE SCALE GENOMIC DNA]</scope>
    <source>
        <strain evidence="1 2">SM11</strain>
        <plasmid evidence="2">pSmeSM11c</plasmid>
    </source>
</reference>
<keyword evidence="1" id="KW-0614">Plasmid</keyword>
<protein>
    <submittedName>
        <fullName evidence="1">Uncharacterized protein</fullName>
    </submittedName>
</protein>
<dbReference type="EMBL" id="CP001831">
    <property type="protein sequence ID" value="AEH81406.1"/>
    <property type="molecule type" value="Genomic_DNA"/>
</dbReference>
<sequence>MSVRNLASARHCKAPRGSYLFTRRSTEKRAMKELVINIVSEDMAEIVVPSGNNGRLRCSVVCLCCQRADQPMDDDGCGICDACLDLPVRAMDALDGLDYRRHSPIYRPLPVINDYLQRWNSVARS</sequence>
<accession>F7XCJ6</accession>
<gene>
    <name evidence="1" type="ordered locus">SM11_pC0333</name>
</gene>
<dbReference type="AlphaFoldDB" id="F7XCJ6"/>
<dbReference type="KEGG" id="smx:SM11_pC0333"/>
<geneLocation type="plasmid" evidence="1 2">
    <name>pSmeSM11c</name>
</geneLocation>
<proteinExistence type="predicted"/>
<organism evidence="1 2">
    <name type="scientific">Sinorhizobium meliloti (strain SM11)</name>
    <dbReference type="NCBI Taxonomy" id="707241"/>
    <lineage>
        <taxon>Bacteria</taxon>
        <taxon>Pseudomonadati</taxon>
        <taxon>Pseudomonadota</taxon>
        <taxon>Alphaproteobacteria</taxon>
        <taxon>Hyphomicrobiales</taxon>
        <taxon>Rhizobiaceae</taxon>
        <taxon>Sinorhizobium/Ensifer group</taxon>
        <taxon>Sinorhizobium</taxon>
    </lineage>
</organism>
<dbReference type="HOGENOM" id="CLU_1991201_0_0_5"/>
<name>F7XCJ6_SINMM</name>